<proteinExistence type="inferred from homology"/>
<evidence type="ECO:0000259" key="6">
    <source>
        <dbReference type="Pfam" id="PF00251"/>
    </source>
</evidence>
<name>A0A1M6UVE6_9BURK</name>
<dbReference type="SUPFAM" id="SSF75005">
    <property type="entry name" value="Arabinanase/levansucrase/invertase"/>
    <property type="match status" value="1"/>
</dbReference>
<feature type="domain" description="Glycosyl hydrolase family 32 N-terminal" evidence="6">
    <location>
        <begin position="52"/>
        <end position="366"/>
    </location>
</feature>
<keyword evidence="3 4" id="KW-0326">Glycosidase</keyword>
<dbReference type="GO" id="GO:0004575">
    <property type="term" value="F:sucrose alpha-glucosidase activity"/>
    <property type="evidence" value="ECO:0007669"/>
    <property type="project" value="TreeGrafter"/>
</dbReference>
<gene>
    <name evidence="8" type="ORF">SAMN05192548_103533</name>
</gene>
<dbReference type="InterPro" id="IPR001362">
    <property type="entry name" value="Glyco_hydro_32"/>
</dbReference>
<dbReference type="SMART" id="SM00640">
    <property type="entry name" value="Glyco_32"/>
    <property type="match status" value="1"/>
</dbReference>
<evidence type="ECO:0000256" key="1">
    <source>
        <dbReference type="ARBA" id="ARBA00009902"/>
    </source>
</evidence>
<dbReference type="AlphaFoldDB" id="A0A1M6UVE6"/>
<dbReference type="InterPro" id="IPR018053">
    <property type="entry name" value="Glyco_hydro_32_AS"/>
</dbReference>
<dbReference type="RefSeq" id="WP_073431323.1">
    <property type="nucleotide sequence ID" value="NZ_CADFGY010000011.1"/>
</dbReference>
<dbReference type="Pfam" id="PF08244">
    <property type="entry name" value="Glyco_hydro_32C"/>
    <property type="match status" value="1"/>
</dbReference>
<reference evidence="8 9" key="1">
    <citation type="submission" date="2016-11" db="EMBL/GenBank/DDBJ databases">
        <authorList>
            <person name="Jaros S."/>
            <person name="Januszkiewicz K."/>
            <person name="Wedrychowicz H."/>
        </authorList>
    </citation>
    <scope>NUCLEOTIDE SEQUENCE [LARGE SCALE GENOMIC DNA]</scope>
    <source>
        <strain evidence="8 9">LMG 20594</strain>
    </source>
</reference>
<dbReference type="GO" id="GO:0005987">
    <property type="term" value="P:sucrose catabolic process"/>
    <property type="evidence" value="ECO:0007669"/>
    <property type="project" value="TreeGrafter"/>
</dbReference>
<dbReference type="OrthoDB" id="9801455at2"/>
<evidence type="ECO:0000313" key="9">
    <source>
        <dbReference type="Proteomes" id="UP000184395"/>
    </source>
</evidence>
<dbReference type="GO" id="GO:0005737">
    <property type="term" value="C:cytoplasm"/>
    <property type="evidence" value="ECO:0007669"/>
    <property type="project" value="TreeGrafter"/>
</dbReference>
<dbReference type="InterPro" id="IPR013189">
    <property type="entry name" value="Glyco_hydro_32_C"/>
</dbReference>
<feature type="domain" description="Glycosyl hydrolase family 32 C-terminal" evidence="7">
    <location>
        <begin position="393"/>
        <end position="536"/>
    </location>
</feature>
<evidence type="ECO:0000256" key="4">
    <source>
        <dbReference type="RuleBase" id="RU362110"/>
    </source>
</evidence>
<feature type="signal peptide" evidence="5">
    <location>
        <begin position="1"/>
        <end position="31"/>
    </location>
</feature>
<evidence type="ECO:0000256" key="3">
    <source>
        <dbReference type="ARBA" id="ARBA00023295"/>
    </source>
</evidence>
<feature type="chain" id="PRO_5009921487" evidence="5">
    <location>
        <begin position="32"/>
        <end position="543"/>
    </location>
</feature>
<sequence length="543" mass="59282">MYDPQRPFASKISALATCLLASLNVSFSAFAAPPASPHTADAGTPQWRSAFHYTPQRNWMNDPNGLVFHNGLYHLFYQYNPNGNSWGNMSWGHATSSDLLHWSEQPVAMHVNATEEIFSGSIVVDTHNTSGLGPANSSPLIALYTSVYKAGSGHRPGTQAQSLAYSTDDGKTWRKYAGNPVLTLDPESQNFRDPKVSWYAPGGYWLMTTVVADAHVVKMYRSNNLIDWDFLSDFTLPDIPHRGALWEMPDLFPLPLDGDSRKQKWVMIVNVNPWSIAGGSGAMYFVGSFDGRTFTPENVAPAGSDPSRFQWLDHGADYYAAGTFANAPGGEAVTIGWMSNWDYAERIPTTPWKGATALPRVLALKTVDGVPRLISGPVEQYTRFVSTGSTTRINELSVSSRVEELAPSTRGVVQNIDVTISPQSARRAGLVVRGSANGEVGTRIVYDTERRTLTLDRSKSGESGFSNAFSKAHIVDLPLVDGKLHLTVVVDRDSVEVFADHGRTVITDLVFPGEDDNRVSVFAEGGNATFSDLAITDLSAPKR</sequence>
<evidence type="ECO:0000256" key="5">
    <source>
        <dbReference type="SAM" id="SignalP"/>
    </source>
</evidence>
<dbReference type="InterPro" id="IPR013148">
    <property type="entry name" value="Glyco_hydro_32_N"/>
</dbReference>
<dbReference type="Pfam" id="PF00251">
    <property type="entry name" value="Glyco_hydro_32N"/>
    <property type="match status" value="1"/>
</dbReference>
<dbReference type="Proteomes" id="UP000184395">
    <property type="component" value="Unassembled WGS sequence"/>
</dbReference>
<dbReference type="Gene3D" id="2.60.120.560">
    <property type="entry name" value="Exo-inulinase, domain 1"/>
    <property type="match status" value="1"/>
</dbReference>
<protein>
    <submittedName>
        <fullName evidence="8">Levanbiose-producing levanase</fullName>
    </submittedName>
</protein>
<dbReference type="InterPro" id="IPR013320">
    <property type="entry name" value="ConA-like_dom_sf"/>
</dbReference>
<organism evidence="8 9">
    <name type="scientific">Paraburkholderia terricola</name>
    <dbReference type="NCBI Taxonomy" id="169427"/>
    <lineage>
        <taxon>Bacteria</taxon>
        <taxon>Pseudomonadati</taxon>
        <taxon>Pseudomonadota</taxon>
        <taxon>Betaproteobacteria</taxon>
        <taxon>Burkholderiales</taxon>
        <taxon>Burkholderiaceae</taxon>
        <taxon>Paraburkholderia</taxon>
    </lineage>
</organism>
<dbReference type="CDD" id="cd18622">
    <property type="entry name" value="GH32_Inu-like"/>
    <property type="match status" value="1"/>
</dbReference>
<dbReference type="SUPFAM" id="SSF49899">
    <property type="entry name" value="Concanavalin A-like lectins/glucanases"/>
    <property type="match status" value="1"/>
</dbReference>
<accession>A0A1M6UVE6</accession>
<dbReference type="EMBL" id="FRAB01000035">
    <property type="protein sequence ID" value="SHK73159.1"/>
    <property type="molecule type" value="Genomic_DNA"/>
</dbReference>
<comment type="similarity">
    <text evidence="1 4">Belongs to the glycosyl hydrolase 32 family.</text>
</comment>
<dbReference type="PANTHER" id="PTHR42800:SF3">
    <property type="entry name" value="GLYCOSYL HYDROLASE FAMILY 32 N-TERMINAL DOMAIN-CONTAINING PROTEIN"/>
    <property type="match status" value="1"/>
</dbReference>
<evidence type="ECO:0000256" key="2">
    <source>
        <dbReference type="ARBA" id="ARBA00022801"/>
    </source>
</evidence>
<dbReference type="InterPro" id="IPR023296">
    <property type="entry name" value="Glyco_hydro_beta-prop_sf"/>
</dbReference>
<dbReference type="PANTHER" id="PTHR42800">
    <property type="entry name" value="EXOINULINASE INUD (AFU_ORTHOLOGUE AFUA_5G00480)"/>
    <property type="match status" value="1"/>
</dbReference>
<keyword evidence="5" id="KW-0732">Signal</keyword>
<dbReference type="Gene3D" id="2.115.10.20">
    <property type="entry name" value="Glycosyl hydrolase domain, family 43"/>
    <property type="match status" value="1"/>
</dbReference>
<dbReference type="STRING" id="169427.SAMN05192548_103533"/>
<dbReference type="PROSITE" id="PS00609">
    <property type="entry name" value="GLYCOSYL_HYDROL_F32"/>
    <property type="match status" value="1"/>
</dbReference>
<evidence type="ECO:0000313" key="8">
    <source>
        <dbReference type="EMBL" id="SHK73159.1"/>
    </source>
</evidence>
<keyword evidence="2 4" id="KW-0378">Hydrolase</keyword>
<evidence type="ECO:0000259" key="7">
    <source>
        <dbReference type="Pfam" id="PF08244"/>
    </source>
</evidence>